<dbReference type="EMBL" id="BK032510">
    <property type="protein sequence ID" value="DAF43828.1"/>
    <property type="molecule type" value="Genomic_DNA"/>
</dbReference>
<proteinExistence type="predicted"/>
<accession>A0A8S5RYI5</accession>
<organism evidence="1">
    <name type="scientific">Myoviridae sp. ctNQV2</name>
    <dbReference type="NCBI Taxonomy" id="2827683"/>
    <lineage>
        <taxon>Viruses</taxon>
        <taxon>Duplodnaviria</taxon>
        <taxon>Heunggongvirae</taxon>
        <taxon>Uroviricota</taxon>
        <taxon>Caudoviricetes</taxon>
    </lineage>
</organism>
<sequence length="116" mass="13656">MDYIINGERVNLLDIVECDIPFQLTEEYVNEFNYLNTDAGFTKNILKKEDIGKWIFIIKVEKDSFKRLNNMGSLYPAKIKQDICSKPYGTEKKAFNSFEAFSKFLKKELKKRVIEI</sequence>
<name>A0A8S5RYI5_9CAUD</name>
<evidence type="ECO:0000313" key="1">
    <source>
        <dbReference type="EMBL" id="DAF43828.1"/>
    </source>
</evidence>
<protein>
    <submittedName>
        <fullName evidence="1">Uncharacterized protein</fullName>
    </submittedName>
</protein>
<reference evidence="1" key="1">
    <citation type="journal article" date="2021" name="Proc. Natl. Acad. Sci. U.S.A.">
        <title>A Catalog of Tens of Thousands of Viruses from Human Metagenomes Reveals Hidden Associations with Chronic Diseases.</title>
        <authorList>
            <person name="Tisza M.J."/>
            <person name="Buck C.B."/>
        </authorList>
    </citation>
    <scope>NUCLEOTIDE SEQUENCE</scope>
    <source>
        <strain evidence="1">CtNQV2</strain>
    </source>
</reference>